<comment type="subcellular location">
    <subcellularLocation>
        <location evidence="1">Cytoplasm</location>
        <location evidence="1">Cytoskeleton</location>
    </subcellularLocation>
</comment>
<evidence type="ECO:0000256" key="4">
    <source>
        <dbReference type="ARBA" id="ARBA00022701"/>
    </source>
</evidence>
<evidence type="ECO:0000256" key="8">
    <source>
        <dbReference type="ARBA" id="ARBA00023175"/>
    </source>
</evidence>
<dbReference type="InterPro" id="IPR027417">
    <property type="entry name" value="P-loop_NTPase"/>
</dbReference>
<evidence type="ECO:0000256" key="2">
    <source>
        <dbReference type="ARBA" id="ARBA00009622"/>
    </source>
</evidence>
<dbReference type="InterPro" id="IPR002151">
    <property type="entry name" value="Kinesin_light"/>
</dbReference>
<dbReference type="Proteomes" id="UP000053095">
    <property type="component" value="Unassembled WGS sequence"/>
</dbReference>
<dbReference type="SUPFAM" id="SSF48452">
    <property type="entry name" value="TPR-like"/>
    <property type="match status" value="4"/>
</dbReference>
<keyword evidence="3" id="KW-0963">Cytoplasm</keyword>
<dbReference type="GO" id="GO:0019894">
    <property type="term" value="F:kinesin binding"/>
    <property type="evidence" value="ECO:0007669"/>
    <property type="project" value="TreeGrafter"/>
</dbReference>
<evidence type="ECO:0000256" key="9">
    <source>
        <dbReference type="ARBA" id="ARBA00023212"/>
    </source>
</evidence>
<evidence type="ECO:0000259" key="12">
    <source>
        <dbReference type="Pfam" id="PF25000"/>
    </source>
</evidence>
<sequence>MASTRFDGINHGLQIGNNHGSITAEFHLPLERPETPPNPVSTVPFRRDPDFVSRDTLLDLINEKSSVPGSRIALVGLGGVGKSQLAIEYSYRIRDRSPERWVFWVHASNAARFEQSLREIADYVKIPGRQDPNANIFKLVQSWLRDKRQRKWTLILDNIDDYWFVNEAQPRGQEGLTNGRISDSARPLLEFLPRSSNGSIIITTRTTEVALKLVNHQDLIKIEPMARSEALELLQKKLEPIDTTDELPKLVEALEFMPMAIAQAAAYIKHRAPRYSVSQYLDMFRKSDSAAIRLLDYEAGHLYRDWEAKNAILVTWQISFGHIRRIRPSAVDLLSLMSFYDRHAIPENLLRVQSGSKNDYSNSEKVVHSSSDEDMDTASTASESETYYDFEDDIATLRDYSFISVGEDRTVFSMHRLVQLTVRMWLKTYGQMELWKERFINNLCQEFPTSDYENWKTCRSLFPHVKSALFQRPESQECLRKWATLLYRGAQYAWRSGNIAEVEKLASKSRAHRVRILGEAHEEALKSTELLGIAYTLEGRWDDAEKLQVQVMKTRKTELGEEHPDTLKSMVNLGVTYIRQDRLKEAEKLLVQAMEIRKSKLGEDHSDTVWSMANVAGLFQALCRWEEAEKLGVQVIKAYKTKFGEDHPDTLTVASNLGAQYAMQGRWEEAEKLEVQVLEIRKTKLGDDHPDTLLSMYNLASMYMDQSQWEEAEKLEVQVVESRKTKLGEDHPDTLLSMESLALIYKEQGRWEEAERLEVQVMETRKTKLGEYHPDVLASMANLAATYREQGRWEETERLEVQLMETRKSKLGKDHSDTLSSMANLALTYWNQNQWEKAQTLEEQGQWEEAENLEVLVIETRKTKLSEDHPDALRSMANLAAIYREQGRWEEAEHLSVQVLKMTKSRLGEDHLDRLECMNNLAMTYWKQGRWEKAENLEVQVLETRKTKLGEYHPDTLTSLANLSFIWKSSGKTADAINLLRECLAKQRHTIGPNHPHAASNSETLLVWEAEELNIIE</sequence>
<dbReference type="GO" id="GO:0005871">
    <property type="term" value="C:kinesin complex"/>
    <property type="evidence" value="ECO:0007669"/>
    <property type="project" value="InterPro"/>
</dbReference>
<dbReference type="GO" id="GO:0007018">
    <property type="term" value="P:microtubule-based movement"/>
    <property type="evidence" value="ECO:0007669"/>
    <property type="project" value="TreeGrafter"/>
</dbReference>
<evidence type="ECO:0000256" key="1">
    <source>
        <dbReference type="ARBA" id="ARBA00004245"/>
    </source>
</evidence>
<dbReference type="SUPFAM" id="SSF52540">
    <property type="entry name" value="P-loop containing nucleoside triphosphate hydrolases"/>
    <property type="match status" value="1"/>
</dbReference>
<keyword evidence="7" id="KW-0175">Coiled coil</keyword>
<dbReference type="Pfam" id="PF13374">
    <property type="entry name" value="TPR_10"/>
    <property type="match status" value="2"/>
</dbReference>
<evidence type="ECO:0000256" key="5">
    <source>
        <dbReference type="ARBA" id="ARBA00022737"/>
    </source>
</evidence>
<dbReference type="GO" id="GO:0005737">
    <property type="term" value="C:cytoplasm"/>
    <property type="evidence" value="ECO:0007669"/>
    <property type="project" value="TreeGrafter"/>
</dbReference>
<dbReference type="PANTHER" id="PTHR45783:SF3">
    <property type="entry name" value="KINESIN LIGHT CHAIN"/>
    <property type="match status" value="1"/>
</dbReference>
<dbReference type="Pfam" id="PF13424">
    <property type="entry name" value="TPR_12"/>
    <property type="match status" value="4"/>
</dbReference>
<keyword evidence="9" id="KW-0206">Cytoskeleton</keyword>
<evidence type="ECO:0000256" key="10">
    <source>
        <dbReference type="PROSITE-ProRule" id="PRU00339"/>
    </source>
</evidence>
<dbReference type="SMART" id="SM00028">
    <property type="entry name" value="TPR"/>
    <property type="match status" value="6"/>
</dbReference>
<dbReference type="Gene3D" id="1.25.40.10">
    <property type="entry name" value="Tetratricopeptide repeat domain"/>
    <property type="match status" value="3"/>
</dbReference>
<protein>
    <recommendedName>
        <fullName evidence="12">DUF7779 domain-containing protein</fullName>
    </recommendedName>
</protein>
<evidence type="ECO:0000256" key="7">
    <source>
        <dbReference type="ARBA" id="ARBA00023054"/>
    </source>
</evidence>
<name>A0A478EAD0_TALPI</name>
<organism evidence="13 14">
    <name type="scientific">Talaromyces pinophilus</name>
    <name type="common">Penicillium pinophilum</name>
    <dbReference type="NCBI Taxonomy" id="128442"/>
    <lineage>
        <taxon>Eukaryota</taxon>
        <taxon>Fungi</taxon>
        <taxon>Dikarya</taxon>
        <taxon>Ascomycota</taxon>
        <taxon>Pezizomycotina</taxon>
        <taxon>Eurotiomycetes</taxon>
        <taxon>Eurotiomycetidae</taxon>
        <taxon>Eurotiales</taxon>
        <taxon>Trichocomaceae</taxon>
        <taxon>Talaromyces</taxon>
        <taxon>Talaromyces sect. Talaromyces</taxon>
    </lineage>
</organism>
<dbReference type="Pfam" id="PF25000">
    <property type="entry name" value="DUF7779"/>
    <property type="match status" value="1"/>
</dbReference>
<accession>A0A478EAD0</accession>
<dbReference type="EMBL" id="DF933840">
    <property type="protein sequence ID" value="GAM42311.1"/>
    <property type="molecule type" value="Genomic_DNA"/>
</dbReference>
<dbReference type="InterPro" id="IPR056681">
    <property type="entry name" value="DUF7779"/>
</dbReference>
<evidence type="ECO:0000256" key="11">
    <source>
        <dbReference type="SAM" id="MobiDB-lite"/>
    </source>
</evidence>
<reference evidence="14" key="1">
    <citation type="journal article" date="2015" name="Genome Announc.">
        <title>Draft genome sequence of Talaromyces cellulolyticus strain Y-94, a source of lignocellulosic biomass-degrading enzymes.</title>
        <authorList>
            <person name="Fujii T."/>
            <person name="Koike H."/>
            <person name="Sawayama S."/>
            <person name="Yano S."/>
            <person name="Inoue H."/>
        </authorList>
    </citation>
    <scope>NUCLEOTIDE SEQUENCE [LARGE SCALE GENOMIC DNA]</scope>
    <source>
        <strain evidence="14">Y-94</strain>
    </source>
</reference>
<dbReference type="GO" id="GO:0005874">
    <property type="term" value="C:microtubule"/>
    <property type="evidence" value="ECO:0007669"/>
    <property type="project" value="UniProtKB-KW"/>
</dbReference>
<evidence type="ECO:0000256" key="6">
    <source>
        <dbReference type="ARBA" id="ARBA00022803"/>
    </source>
</evidence>
<evidence type="ECO:0000256" key="3">
    <source>
        <dbReference type="ARBA" id="ARBA00022490"/>
    </source>
</evidence>
<dbReference type="PANTHER" id="PTHR45783">
    <property type="entry name" value="KINESIN LIGHT CHAIN"/>
    <property type="match status" value="1"/>
</dbReference>
<keyword evidence="14" id="KW-1185">Reference proteome</keyword>
<keyword evidence="8" id="KW-0505">Motor protein</keyword>
<dbReference type="InterPro" id="IPR019734">
    <property type="entry name" value="TPR_rpt"/>
</dbReference>
<gene>
    <name evidence="13" type="ORF">TCE0_044f16170</name>
</gene>
<dbReference type="AlphaFoldDB" id="A0A478EAD0"/>
<keyword evidence="4" id="KW-0493">Microtubule</keyword>
<dbReference type="Gene3D" id="3.40.50.300">
    <property type="entry name" value="P-loop containing nucleotide triphosphate hydrolases"/>
    <property type="match status" value="1"/>
</dbReference>
<comment type="similarity">
    <text evidence="2">Belongs to the kinesin light chain family.</text>
</comment>
<keyword evidence="6 10" id="KW-0802">TPR repeat</keyword>
<evidence type="ECO:0000313" key="13">
    <source>
        <dbReference type="EMBL" id="GAM42311.1"/>
    </source>
</evidence>
<dbReference type="PRINTS" id="PR00381">
    <property type="entry name" value="KINESINLIGHT"/>
</dbReference>
<proteinExistence type="inferred from homology"/>
<keyword evidence="5" id="KW-0677">Repeat</keyword>
<dbReference type="InterPro" id="IPR011990">
    <property type="entry name" value="TPR-like_helical_dom_sf"/>
</dbReference>
<feature type="repeat" description="TPR" evidence="10">
    <location>
        <begin position="567"/>
        <end position="600"/>
    </location>
</feature>
<feature type="region of interest" description="Disordered" evidence="11">
    <location>
        <begin position="356"/>
        <end position="383"/>
    </location>
</feature>
<dbReference type="PROSITE" id="PS50005">
    <property type="entry name" value="TPR"/>
    <property type="match status" value="1"/>
</dbReference>
<evidence type="ECO:0000313" key="14">
    <source>
        <dbReference type="Proteomes" id="UP000053095"/>
    </source>
</evidence>
<feature type="domain" description="DUF7779" evidence="12">
    <location>
        <begin position="325"/>
        <end position="425"/>
    </location>
</feature>